<dbReference type="PANTHER" id="PTHR30329:SF21">
    <property type="entry name" value="LIPOPROTEIN YIAD-RELATED"/>
    <property type="match status" value="1"/>
</dbReference>
<proteinExistence type="predicted"/>
<dbReference type="InterPro" id="IPR006665">
    <property type="entry name" value="OmpA-like"/>
</dbReference>
<name>A0A378PJ69_9GAMM</name>
<keyword evidence="2" id="KW-0812">Transmembrane</keyword>
<dbReference type="AlphaFoldDB" id="A0A378PJ69"/>
<evidence type="ECO:0000256" key="1">
    <source>
        <dbReference type="PROSITE-ProRule" id="PRU00473"/>
    </source>
</evidence>
<keyword evidence="4" id="KW-0969">Cilium</keyword>
<dbReference type="RefSeq" id="WP_228703579.1">
    <property type="nucleotide sequence ID" value="NZ_CP011158.1"/>
</dbReference>
<gene>
    <name evidence="4" type="ORF">NCTC11227_00427</name>
</gene>
<dbReference type="Gene3D" id="3.30.1330.60">
    <property type="entry name" value="OmpA-like domain"/>
    <property type="match status" value="1"/>
</dbReference>
<dbReference type="InterPro" id="IPR050330">
    <property type="entry name" value="Bact_OuterMem_StrucFunc"/>
</dbReference>
<keyword evidence="4" id="KW-0282">Flagellum</keyword>
<dbReference type="SUPFAM" id="SSF103088">
    <property type="entry name" value="OmpA-like"/>
    <property type="match status" value="1"/>
</dbReference>
<feature type="domain" description="OmpA-like" evidence="3">
    <location>
        <begin position="81"/>
        <end position="219"/>
    </location>
</feature>
<dbReference type="PANTHER" id="PTHR30329">
    <property type="entry name" value="STATOR ELEMENT OF FLAGELLAR MOTOR COMPLEX"/>
    <property type="match status" value="1"/>
</dbReference>
<dbReference type="Proteomes" id="UP000255102">
    <property type="component" value="Unassembled WGS sequence"/>
</dbReference>
<keyword evidence="1 2" id="KW-0472">Membrane</keyword>
<keyword evidence="2" id="KW-1133">Transmembrane helix</keyword>
<evidence type="ECO:0000256" key="2">
    <source>
        <dbReference type="SAM" id="Phobius"/>
    </source>
</evidence>
<evidence type="ECO:0000313" key="5">
    <source>
        <dbReference type="Proteomes" id="UP000255102"/>
    </source>
</evidence>
<accession>A0A378PJ69</accession>
<dbReference type="Pfam" id="PF00691">
    <property type="entry name" value="OmpA"/>
    <property type="match status" value="1"/>
</dbReference>
<reference evidence="4 5" key="1">
    <citation type="submission" date="2018-06" db="EMBL/GenBank/DDBJ databases">
        <authorList>
            <consortium name="Pathogen Informatics"/>
            <person name="Doyle S."/>
        </authorList>
    </citation>
    <scope>NUCLEOTIDE SEQUENCE [LARGE SCALE GENOMIC DNA]</scope>
    <source>
        <strain evidence="4 5">NCTC11227</strain>
    </source>
</reference>
<organism evidence="4 5">
    <name type="scientific">Moraxella ovis</name>
    <dbReference type="NCBI Taxonomy" id="29433"/>
    <lineage>
        <taxon>Bacteria</taxon>
        <taxon>Pseudomonadati</taxon>
        <taxon>Pseudomonadota</taxon>
        <taxon>Gammaproteobacteria</taxon>
        <taxon>Moraxellales</taxon>
        <taxon>Moraxellaceae</taxon>
        <taxon>Moraxella</taxon>
    </lineage>
</organism>
<feature type="transmembrane region" description="Helical" evidence="2">
    <location>
        <begin position="20"/>
        <end position="43"/>
    </location>
</feature>
<evidence type="ECO:0000313" key="4">
    <source>
        <dbReference type="EMBL" id="STY86446.1"/>
    </source>
</evidence>
<sequence>MPINKILNNIQTLNNDDSEWLPISDLMSGLMILFLFIAISLIMQVRQTAEKYKDTQQAIYKALMQEFEKDLKHMGADIDQKTLTFVFNSPDILFEAGQSNIKPSYAKTLNDFFPRYIKVVNQYKDYIEEIRIEGHTSSDWKIGAGSDTAYFENMRLSQERTRAVLNYVYTIPQVSQYRPWIKENLAAVGLSSAKTIKDDQGREDKSQSKRVTFRIITNAGEQINQIAGEWQ</sequence>
<evidence type="ECO:0000259" key="3">
    <source>
        <dbReference type="PROSITE" id="PS51123"/>
    </source>
</evidence>
<dbReference type="GO" id="GO:0016020">
    <property type="term" value="C:membrane"/>
    <property type="evidence" value="ECO:0007669"/>
    <property type="project" value="UniProtKB-UniRule"/>
</dbReference>
<dbReference type="STRING" id="29433.MOVS_02065"/>
<dbReference type="InterPro" id="IPR036737">
    <property type="entry name" value="OmpA-like_sf"/>
</dbReference>
<keyword evidence="4" id="KW-0966">Cell projection</keyword>
<dbReference type="PROSITE" id="PS51123">
    <property type="entry name" value="OMPA_2"/>
    <property type="match status" value="1"/>
</dbReference>
<dbReference type="EMBL" id="UGPW01000001">
    <property type="protein sequence ID" value="STY86446.1"/>
    <property type="molecule type" value="Genomic_DNA"/>
</dbReference>
<protein>
    <submittedName>
        <fullName evidence="4">Flagellar motor protein MotS</fullName>
    </submittedName>
</protein>